<sequence length="461" mass="50450">MHESILDAIGHTPLVLLQRLTQGLQARVAVKIESANPGGSIKDRVAWAMIQDAERKGLLAPGGTIIEATAGNTGVGLAMVAAVRGYRCICVLPDKMSQEKIALLKAYGAEVVITPTNVPPDSPESYNGVADRLAREIPGAWRPNQFGNLSNPEIHYLTTGPEIWEQTKGKVTVFVAGVGTGGTITGVARYLKERNPNIRVVGADPEGSVLSGGTPKPWKVEGIGEDFVPKTFSSQYVDEWERISDAESFHIARQLARREGLLLGGSSGTNVAAALRYARRLGPEHLVVTIGCDTGRNYLSKFFDDNWLAENQLTYRQTQRHSVADLLQRRGPRQLAIIQPDATADEAIHLMERLGVSQLPVLEQGRAIGSIQEITLARLLHDGRDPTQVTIREVMARPLPLVDLHTDLDEVYRLLLAGYSGVLATDRDQVLDIITRIDLIQYWDETRTHSKTEPSEEAPSS</sequence>
<feature type="modified residue" description="N6-(pyridoxal phosphate)lysine" evidence="11">
    <location>
        <position position="42"/>
    </location>
</feature>
<evidence type="ECO:0000256" key="4">
    <source>
        <dbReference type="ARBA" id="ARBA00012681"/>
    </source>
</evidence>
<evidence type="ECO:0000256" key="6">
    <source>
        <dbReference type="ARBA" id="ARBA00022679"/>
    </source>
</evidence>
<dbReference type="InterPro" id="IPR001216">
    <property type="entry name" value="P-phosphate_BS"/>
</dbReference>
<dbReference type="AlphaFoldDB" id="A0A7V8VBC4"/>
<dbReference type="PROSITE" id="PS00901">
    <property type="entry name" value="CYS_SYNTHASE"/>
    <property type="match status" value="1"/>
</dbReference>
<dbReference type="Pfam" id="PF00571">
    <property type="entry name" value="CBS"/>
    <property type="match status" value="2"/>
</dbReference>
<dbReference type="PANTHER" id="PTHR10314">
    <property type="entry name" value="CYSTATHIONINE BETA-SYNTHASE"/>
    <property type="match status" value="1"/>
</dbReference>
<feature type="binding site" evidence="10">
    <location>
        <position position="72"/>
    </location>
    <ligand>
        <name>pyridoxal 5'-phosphate</name>
        <dbReference type="ChEBI" id="CHEBI:597326"/>
    </ligand>
</feature>
<dbReference type="SUPFAM" id="SSF54631">
    <property type="entry name" value="CBS-domain pair"/>
    <property type="match status" value="1"/>
</dbReference>
<keyword evidence="5" id="KW-0028">Amino-acid biosynthesis</keyword>
<feature type="binding site" evidence="10">
    <location>
        <position position="266"/>
    </location>
    <ligand>
        <name>pyridoxal 5'-phosphate</name>
        <dbReference type="ChEBI" id="CHEBI:597326"/>
    </ligand>
</feature>
<dbReference type="InterPro" id="IPR001926">
    <property type="entry name" value="TrpB-like_PALP"/>
</dbReference>
<evidence type="ECO:0000256" key="1">
    <source>
        <dbReference type="ARBA" id="ARBA00001933"/>
    </source>
</evidence>
<comment type="catalytic activity">
    <reaction evidence="9">
        <text>O-acetyl-L-serine + hydrogen sulfide = L-cysteine + acetate</text>
        <dbReference type="Rhea" id="RHEA:14829"/>
        <dbReference type="ChEBI" id="CHEBI:29919"/>
        <dbReference type="ChEBI" id="CHEBI:30089"/>
        <dbReference type="ChEBI" id="CHEBI:35235"/>
        <dbReference type="ChEBI" id="CHEBI:58340"/>
        <dbReference type="EC" id="2.5.1.47"/>
    </reaction>
</comment>
<organism evidence="14 15">
    <name type="scientific">Thermogemmata fonticola</name>
    <dbReference type="NCBI Taxonomy" id="2755323"/>
    <lineage>
        <taxon>Bacteria</taxon>
        <taxon>Pseudomonadati</taxon>
        <taxon>Planctomycetota</taxon>
        <taxon>Planctomycetia</taxon>
        <taxon>Gemmatales</taxon>
        <taxon>Gemmataceae</taxon>
        <taxon>Thermogemmata</taxon>
    </lineage>
</organism>
<gene>
    <name evidence="14" type="ORF">H0921_01895</name>
</gene>
<dbReference type="NCBIfam" id="TIGR01136">
    <property type="entry name" value="cysKM"/>
    <property type="match status" value="1"/>
</dbReference>
<dbReference type="CDD" id="cd01561">
    <property type="entry name" value="CBS_like"/>
    <property type="match status" value="1"/>
</dbReference>
<evidence type="ECO:0000256" key="10">
    <source>
        <dbReference type="PIRSR" id="PIRSR605856-50"/>
    </source>
</evidence>
<evidence type="ECO:0000256" key="7">
    <source>
        <dbReference type="ARBA" id="ARBA00022898"/>
    </source>
</evidence>
<evidence type="ECO:0000256" key="5">
    <source>
        <dbReference type="ARBA" id="ARBA00022605"/>
    </source>
</evidence>
<evidence type="ECO:0000313" key="15">
    <source>
        <dbReference type="Proteomes" id="UP000542342"/>
    </source>
</evidence>
<reference evidence="14 15" key="1">
    <citation type="submission" date="2020-07" db="EMBL/GenBank/DDBJ databases">
        <title>Thermogemmata thermophila gen. nov., sp. nov., a novel moderate thermophilic planctomycete from a Kamchatka hot spring.</title>
        <authorList>
            <person name="Elcheninov A.G."/>
            <person name="Podosokorskaya O.A."/>
            <person name="Kovaleva O.L."/>
            <person name="Novikov A."/>
            <person name="Bonch-Osmolovskaya E.A."/>
            <person name="Toshchakov S.V."/>
            <person name="Kublanov I.V."/>
        </authorList>
    </citation>
    <scope>NUCLEOTIDE SEQUENCE [LARGE SCALE GENOMIC DNA]</scope>
    <source>
        <strain evidence="14 15">2918</strain>
    </source>
</reference>
<feature type="binding site" evidence="10">
    <location>
        <begin position="179"/>
        <end position="183"/>
    </location>
    <ligand>
        <name>pyridoxal 5'-phosphate</name>
        <dbReference type="ChEBI" id="CHEBI:597326"/>
    </ligand>
</feature>
<name>A0A7V8VBC4_9BACT</name>
<dbReference type="GO" id="GO:0006535">
    <property type="term" value="P:cysteine biosynthetic process from serine"/>
    <property type="evidence" value="ECO:0007669"/>
    <property type="project" value="InterPro"/>
</dbReference>
<keyword evidence="6 14" id="KW-0808">Transferase</keyword>
<evidence type="ECO:0000256" key="12">
    <source>
        <dbReference type="PROSITE-ProRule" id="PRU00703"/>
    </source>
</evidence>
<accession>A0A7V8VBC4</accession>
<dbReference type="Gene3D" id="3.40.50.1100">
    <property type="match status" value="2"/>
</dbReference>
<comment type="pathway">
    <text evidence="2">Amino-acid biosynthesis; L-cysteine biosynthesis; L-cysteine from L-serine: step 2/2.</text>
</comment>
<dbReference type="SUPFAM" id="SSF53686">
    <property type="entry name" value="Tryptophan synthase beta subunit-like PLP-dependent enzymes"/>
    <property type="match status" value="1"/>
</dbReference>
<dbReference type="EMBL" id="JACEFB010000001">
    <property type="protein sequence ID" value="MBA2224910.1"/>
    <property type="molecule type" value="Genomic_DNA"/>
</dbReference>
<dbReference type="FunFam" id="3.40.50.1100:FF:000003">
    <property type="entry name" value="Cystathionine beta-synthase"/>
    <property type="match status" value="1"/>
</dbReference>
<evidence type="ECO:0000256" key="11">
    <source>
        <dbReference type="PIRSR" id="PIRSR605856-51"/>
    </source>
</evidence>
<protein>
    <recommendedName>
        <fullName evidence="4">cysteine synthase</fullName>
        <ecNumber evidence="4">2.5.1.47</ecNumber>
    </recommendedName>
</protein>
<dbReference type="Pfam" id="PF00291">
    <property type="entry name" value="PALP"/>
    <property type="match status" value="1"/>
</dbReference>
<dbReference type="Proteomes" id="UP000542342">
    <property type="component" value="Unassembled WGS sequence"/>
</dbReference>
<comment type="similarity">
    <text evidence="3">Belongs to the cysteine synthase/cystathionine beta-synthase family.</text>
</comment>
<keyword evidence="15" id="KW-1185">Reference proteome</keyword>
<proteinExistence type="inferred from homology"/>
<dbReference type="RefSeq" id="WP_194536320.1">
    <property type="nucleotide sequence ID" value="NZ_JACEFB010000001.1"/>
</dbReference>
<evidence type="ECO:0000256" key="3">
    <source>
        <dbReference type="ARBA" id="ARBA00007103"/>
    </source>
</evidence>
<dbReference type="InterPro" id="IPR036052">
    <property type="entry name" value="TrpB-like_PALP_sf"/>
</dbReference>
<dbReference type="InterPro" id="IPR046342">
    <property type="entry name" value="CBS_dom_sf"/>
</dbReference>
<evidence type="ECO:0000313" key="14">
    <source>
        <dbReference type="EMBL" id="MBA2224910.1"/>
    </source>
</evidence>
<keyword evidence="7 10" id="KW-0663">Pyridoxal phosphate</keyword>
<dbReference type="InterPro" id="IPR050214">
    <property type="entry name" value="Cys_Synth/Cystath_Beta-Synth"/>
</dbReference>
<evidence type="ECO:0000259" key="13">
    <source>
        <dbReference type="PROSITE" id="PS51371"/>
    </source>
</evidence>
<comment type="caution">
    <text evidence="14">The sequence shown here is derived from an EMBL/GenBank/DDBJ whole genome shotgun (WGS) entry which is preliminary data.</text>
</comment>
<dbReference type="Gene3D" id="3.10.580.10">
    <property type="entry name" value="CBS-domain"/>
    <property type="match status" value="1"/>
</dbReference>
<evidence type="ECO:0000256" key="8">
    <source>
        <dbReference type="ARBA" id="ARBA00023192"/>
    </source>
</evidence>
<feature type="domain" description="CBS" evidence="13">
    <location>
        <begin position="331"/>
        <end position="386"/>
    </location>
</feature>
<dbReference type="InterPro" id="IPR005856">
    <property type="entry name" value="Cys_synth"/>
</dbReference>
<keyword evidence="12" id="KW-0129">CBS domain</keyword>
<dbReference type="EC" id="2.5.1.47" evidence="4"/>
<dbReference type="InterPro" id="IPR000644">
    <property type="entry name" value="CBS_dom"/>
</dbReference>
<keyword evidence="8" id="KW-0198">Cysteine biosynthesis</keyword>
<dbReference type="GO" id="GO:0004124">
    <property type="term" value="F:cysteine synthase activity"/>
    <property type="evidence" value="ECO:0007669"/>
    <property type="project" value="UniProtKB-EC"/>
</dbReference>
<comment type="cofactor">
    <cofactor evidence="1 10">
        <name>pyridoxal 5'-phosphate</name>
        <dbReference type="ChEBI" id="CHEBI:597326"/>
    </cofactor>
</comment>
<dbReference type="FunFam" id="3.40.50.1100:FF:000118">
    <property type="entry name" value="Related to CYS4-cystathionine beta-synthase"/>
    <property type="match status" value="1"/>
</dbReference>
<evidence type="ECO:0000256" key="9">
    <source>
        <dbReference type="ARBA" id="ARBA00047931"/>
    </source>
</evidence>
<dbReference type="PROSITE" id="PS51371">
    <property type="entry name" value="CBS"/>
    <property type="match status" value="1"/>
</dbReference>
<evidence type="ECO:0000256" key="2">
    <source>
        <dbReference type="ARBA" id="ARBA00004962"/>
    </source>
</evidence>
<dbReference type="SMART" id="SM00116">
    <property type="entry name" value="CBS"/>
    <property type="match status" value="2"/>
</dbReference>